<evidence type="ECO:0000256" key="4">
    <source>
        <dbReference type="ARBA" id="ARBA00022723"/>
    </source>
</evidence>
<dbReference type="SUPFAM" id="SSF102114">
    <property type="entry name" value="Radical SAM enzymes"/>
    <property type="match status" value="1"/>
</dbReference>
<dbReference type="KEGG" id="ttf:THTE_0917"/>
<dbReference type="InterPro" id="IPR007197">
    <property type="entry name" value="rSAM"/>
</dbReference>
<dbReference type="Pfam" id="PF04055">
    <property type="entry name" value="Radical_SAM"/>
    <property type="match status" value="1"/>
</dbReference>
<evidence type="ECO:0000259" key="7">
    <source>
        <dbReference type="PROSITE" id="PS51918"/>
    </source>
</evidence>
<keyword evidence="9" id="KW-1185">Reference proteome</keyword>
<keyword evidence="3" id="KW-0949">S-adenosyl-L-methionine</keyword>
<dbReference type="GO" id="GO:0046872">
    <property type="term" value="F:metal ion binding"/>
    <property type="evidence" value="ECO:0007669"/>
    <property type="project" value="UniProtKB-KW"/>
</dbReference>
<dbReference type="Proteomes" id="UP000215086">
    <property type="component" value="Chromosome"/>
</dbReference>
<dbReference type="GO" id="GO:0051539">
    <property type="term" value="F:4 iron, 4 sulfur cluster binding"/>
    <property type="evidence" value="ECO:0007669"/>
    <property type="project" value="UniProtKB-KW"/>
</dbReference>
<sequence length="315" mass="35390">MRRTERERDSEIRPPLGAIDPFHSSPAMSVPGHLPTVFTRHERTFGDFRFVYPVVSRRAGGVSIGVNLNPDKICNFDCVYCQVDRRELPGRVFVELDRLRDELHEAIRLVRQGELFSTEKFAETPLPLRRLRDIAFSGDGEPTTFTNFEQICQLAADVRHSEGLDDIKLVLITNASMFHRPGVQRGLAILDAHGGEIWAKLDAGTEEYFQRVARTSIPFQRILDNITEAARVRPLVIQSLFMRLNEQAPPPEEIVAYCERLKEIVQAGGRIKLVQIYSVARPPAESFVSALSAQELEAIAAQVHSSTGLTTAVYP</sequence>
<dbReference type="Gene3D" id="3.20.20.70">
    <property type="entry name" value="Aldolase class I"/>
    <property type="match status" value="1"/>
</dbReference>
<protein>
    <submittedName>
        <fullName evidence="8">Radical SAM domain protein</fullName>
    </submittedName>
</protein>
<evidence type="ECO:0000256" key="2">
    <source>
        <dbReference type="ARBA" id="ARBA00022485"/>
    </source>
</evidence>
<evidence type="ECO:0000256" key="1">
    <source>
        <dbReference type="ARBA" id="ARBA00001966"/>
    </source>
</evidence>
<keyword evidence="6" id="KW-0411">Iron-sulfur</keyword>
<feature type="domain" description="Radical SAM core" evidence="7">
    <location>
        <begin position="58"/>
        <end position="315"/>
    </location>
</feature>
<comment type="cofactor">
    <cofactor evidence="1">
        <name>[4Fe-4S] cluster</name>
        <dbReference type="ChEBI" id="CHEBI:49883"/>
    </cofactor>
</comment>
<dbReference type="PROSITE" id="PS51918">
    <property type="entry name" value="RADICAL_SAM"/>
    <property type="match status" value="1"/>
</dbReference>
<accession>A0A286RC32</accession>
<dbReference type="PANTHER" id="PTHR43787:SF11">
    <property type="entry name" value="UPF0026 PROTEIN SLR1464"/>
    <property type="match status" value="1"/>
</dbReference>
<evidence type="ECO:0000256" key="3">
    <source>
        <dbReference type="ARBA" id="ARBA00022691"/>
    </source>
</evidence>
<keyword evidence="4" id="KW-0479">Metal-binding</keyword>
<proteinExistence type="predicted"/>
<dbReference type="InterPro" id="IPR013785">
    <property type="entry name" value="Aldolase_TIM"/>
</dbReference>
<dbReference type="InterPro" id="IPR058240">
    <property type="entry name" value="rSAM_sf"/>
</dbReference>
<dbReference type="AlphaFoldDB" id="A0A286RC32"/>
<dbReference type="CDD" id="cd01335">
    <property type="entry name" value="Radical_SAM"/>
    <property type="match status" value="1"/>
</dbReference>
<dbReference type="RefSeq" id="WP_237260191.1">
    <property type="nucleotide sequence ID" value="NZ_CP018477.1"/>
</dbReference>
<keyword evidence="2" id="KW-0004">4Fe-4S</keyword>
<dbReference type="SFLD" id="SFLDS00029">
    <property type="entry name" value="Radical_SAM"/>
    <property type="match status" value="1"/>
</dbReference>
<keyword evidence="5" id="KW-0408">Iron</keyword>
<evidence type="ECO:0000313" key="9">
    <source>
        <dbReference type="Proteomes" id="UP000215086"/>
    </source>
</evidence>
<dbReference type="PANTHER" id="PTHR43787">
    <property type="entry name" value="FEMO COFACTOR BIOSYNTHESIS PROTEIN NIFB-RELATED"/>
    <property type="match status" value="1"/>
</dbReference>
<gene>
    <name evidence="8" type="ORF">THTE_0917</name>
</gene>
<reference evidence="8 9" key="1">
    <citation type="journal article" name="Front. Microbiol.">
        <title>Sugar Metabolism of the First Thermophilic Planctomycete Thermogutta terrifontis: Comparative Genomic and Transcriptomic Approaches.</title>
        <authorList>
            <person name="Elcheninov A.G."/>
            <person name="Menzel P."/>
            <person name="Gudbergsdottir S.R."/>
            <person name="Slesarev A.I."/>
            <person name="Kadnikov V.V."/>
            <person name="Krogh A."/>
            <person name="Bonch-Osmolovskaya E.A."/>
            <person name="Peng X."/>
            <person name="Kublanov I.V."/>
        </authorList>
    </citation>
    <scope>NUCLEOTIDE SEQUENCE [LARGE SCALE GENOMIC DNA]</scope>
    <source>
        <strain evidence="8 9">R1</strain>
    </source>
</reference>
<evidence type="ECO:0000256" key="5">
    <source>
        <dbReference type="ARBA" id="ARBA00023004"/>
    </source>
</evidence>
<evidence type="ECO:0000256" key="6">
    <source>
        <dbReference type="ARBA" id="ARBA00023014"/>
    </source>
</evidence>
<dbReference type="GO" id="GO:0003824">
    <property type="term" value="F:catalytic activity"/>
    <property type="evidence" value="ECO:0007669"/>
    <property type="project" value="InterPro"/>
</dbReference>
<organism evidence="8 9">
    <name type="scientific">Thermogutta terrifontis</name>
    <dbReference type="NCBI Taxonomy" id="1331910"/>
    <lineage>
        <taxon>Bacteria</taxon>
        <taxon>Pseudomonadati</taxon>
        <taxon>Planctomycetota</taxon>
        <taxon>Planctomycetia</taxon>
        <taxon>Pirellulales</taxon>
        <taxon>Thermoguttaceae</taxon>
        <taxon>Thermogutta</taxon>
    </lineage>
</organism>
<dbReference type="EMBL" id="CP018477">
    <property type="protein sequence ID" value="ASV73519.1"/>
    <property type="molecule type" value="Genomic_DNA"/>
</dbReference>
<name>A0A286RC32_9BACT</name>
<evidence type="ECO:0000313" key="8">
    <source>
        <dbReference type="EMBL" id="ASV73519.1"/>
    </source>
</evidence>